<proteinExistence type="predicted"/>
<dbReference type="Proteomes" id="UP000712281">
    <property type="component" value="Unassembled WGS sequence"/>
</dbReference>
<evidence type="ECO:0000313" key="2">
    <source>
        <dbReference type="EMBL" id="KAF2596736.1"/>
    </source>
</evidence>
<name>A0A8S9I3G8_BRACR</name>
<accession>A0A8S9I3G8</accession>
<protein>
    <submittedName>
        <fullName evidence="1">Uncharacterized protein</fullName>
    </submittedName>
</protein>
<reference evidence="1" key="1">
    <citation type="submission" date="2019-12" db="EMBL/GenBank/DDBJ databases">
        <title>Genome sequencing and annotation of Brassica cretica.</title>
        <authorList>
            <person name="Studholme D.J."/>
            <person name="Sarris P.F."/>
        </authorList>
    </citation>
    <scope>NUCLEOTIDE SEQUENCE</scope>
    <source>
        <strain evidence="2">PFS-001/15</strain>
        <strain evidence="1">PFS-102/07</strain>
        <tissue evidence="1">Leaf</tissue>
    </source>
</reference>
<comment type="caution">
    <text evidence="1">The sequence shown here is derived from an EMBL/GenBank/DDBJ whole genome shotgun (WGS) entry which is preliminary data.</text>
</comment>
<organism evidence="1">
    <name type="scientific">Brassica cretica</name>
    <name type="common">Mustard</name>
    <dbReference type="NCBI Taxonomy" id="69181"/>
    <lineage>
        <taxon>Eukaryota</taxon>
        <taxon>Viridiplantae</taxon>
        <taxon>Streptophyta</taxon>
        <taxon>Embryophyta</taxon>
        <taxon>Tracheophyta</taxon>
        <taxon>Spermatophyta</taxon>
        <taxon>Magnoliopsida</taxon>
        <taxon>eudicotyledons</taxon>
        <taxon>Gunneridae</taxon>
        <taxon>Pentapetalae</taxon>
        <taxon>rosids</taxon>
        <taxon>malvids</taxon>
        <taxon>Brassicales</taxon>
        <taxon>Brassicaceae</taxon>
        <taxon>Brassiceae</taxon>
        <taxon>Brassica</taxon>
    </lineage>
</organism>
<dbReference type="EMBL" id="QGKW02000717">
    <property type="protein sequence ID" value="KAF2596736.1"/>
    <property type="molecule type" value="Genomic_DNA"/>
</dbReference>
<dbReference type="AlphaFoldDB" id="A0A8S9I3G8"/>
<gene>
    <name evidence="2" type="ORF">F2Q68_00011598</name>
    <name evidence="1" type="ORF">F2Q70_00018336</name>
</gene>
<evidence type="ECO:0000313" key="1">
    <source>
        <dbReference type="EMBL" id="KAF2564138.1"/>
    </source>
</evidence>
<dbReference type="EMBL" id="QGKY02001250">
    <property type="protein sequence ID" value="KAF2564138.1"/>
    <property type="molecule type" value="Genomic_DNA"/>
</dbReference>
<sequence length="104" mass="11407">MEALTPTGSLLRDLLPLRSQQNLRGRRSVLQLPLSDGKKLYGTKDISPSTPSPFGLHTLTGSLQEKEQRDGVPMLPPSAAFAVLQWNQELICSFTANTAPWFGD</sequence>